<evidence type="ECO:0000256" key="3">
    <source>
        <dbReference type="ARBA" id="ARBA00022692"/>
    </source>
</evidence>
<dbReference type="PANTHER" id="PTHR13353:SF5">
    <property type="entry name" value="TRANSMEMBRANE PROTEIN 19"/>
    <property type="match status" value="1"/>
</dbReference>
<evidence type="ECO:0000313" key="7">
    <source>
        <dbReference type="EMBL" id="RVT98039.1"/>
    </source>
</evidence>
<protein>
    <submittedName>
        <fullName evidence="7">DUF92 domain-containing protein</fullName>
    </submittedName>
</protein>
<dbReference type="Pfam" id="PF01940">
    <property type="entry name" value="DUF92"/>
    <property type="match status" value="1"/>
</dbReference>
<keyword evidence="4 6" id="KW-1133">Transmembrane helix</keyword>
<dbReference type="EMBL" id="SACK01000010">
    <property type="protein sequence ID" value="RVT98039.1"/>
    <property type="molecule type" value="Genomic_DNA"/>
</dbReference>
<evidence type="ECO:0000256" key="5">
    <source>
        <dbReference type="ARBA" id="ARBA00023136"/>
    </source>
</evidence>
<dbReference type="GO" id="GO:0016020">
    <property type="term" value="C:membrane"/>
    <property type="evidence" value="ECO:0007669"/>
    <property type="project" value="UniProtKB-SubCell"/>
</dbReference>
<evidence type="ECO:0000256" key="6">
    <source>
        <dbReference type="SAM" id="Phobius"/>
    </source>
</evidence>
<dbReference type="PANTHER" id="PTHR13353">
    <property type="entry name" value="TRANSMEMBRANE PROTEIN 19"/>
    <property type="match status" value="1"/>
</dbReference>
<organism evidence="7 8">
    <name type="scientific">Mucilaginibacter limnophilus</name>
    <dbReference type="NCBI Taxonomy" id="1932778"/>
    <lineage>
        <taxon>Bacteria</taxon>
        <taxon>Pseudomonadati</taxon>
        <taxon>Bacteroidota</taxon>
        <taxon>Sphingobacteriia</taxon>
        <taxon>Sphingobacteriales</taxon>
        <taxon>Sphingobacteriaceae</taxon>
        <taxon>Mucilaginibacter</taxon>
    </lineage>
</organism>
<comment type="caution">
    <text evidence="7">The sequence shown here is derived from an EMBL/GenBank/DDBJ whole genome shotgun (WGS) entry which is preliminary data.</text>
</comment>
<feature type="transmembrane region" description="Helical" evidence="6">
    <location>
        <begin position="156"/>
        <end position="177"/>
    </location>
</feature>
<name>A0A437MK89_9SPHI</name>
<dbReference type="InterPro" id="IPR002794">
    <property type="entry name" value="DUF92_TMEM19"/>
</dbReference>
<evidence type="ECO:0000256" key="2">
    <source>
        <dbReference type="ARBA" id="ARBA00009012"/>
    </source>
</evidence>
<comment type="subcellular location">
    <subcellularLocation>
        <location evidence="1">Membrane</location>
        <topology evidence="1">Multi-pass membrane protein</topology>
    </subcellularLocation>
</comment>
<accession>A0A437MK89</accession>
<sequence length="234" mass="24595">MSHYLIFIILIAGMLGAVMASKLTIPAALTGGVTGFLVYIGAGYAGISIMAAFFVIGSAATSFKKDIKRKLNADEKHEGRRTAAQVLANSGVPAIFGLLSLFLYPKYETLLSVMIAASLAAAMGDTLSSELGMVYGRRFFNILTIKRDQPGLDGVISLEGTLIGTAGSAIAAAIYAIGFGWHVGVFILITIAGTTGNLADSVFGAAFERKHYIGNNLINFLNTLVAALVAWGMY</sequence>
<feature type="transmembrane region" description="Helical" evidence="6">
    <location>
        <begin position="183"/>
        <end position="205"/>
    </location>
</feature>
<dbReference type="AlphaFoldDB" id="A0A437MK89"/>
<feature type="transmembrane region" description="Helical" evidence="6">
    <location>
        <begin position="217"/>
        <end position="233"/>
    </location>
</feature>
<gene>
    <name evidence="7" type="ORF">EOD41_18300</name>
</gene>
<feature type="transmembrane region" description="Helical" evidence="6">
    <location>
        <begin position="110"/>
        <end position="135"/>
    </location>
</feature>
<reference evidence="7 8" key="1">
    <citation type="submission" date="2019-01" db="EMBL/GenBank/DDBJ databases">
        <authorList>
            <person name="Chen W.-M."/>
        </authorList>
    </citation>
    <scope>NUCLEOTIDE SEQUENCE [LARGE SCALE GENOMIC DNA]</scope>
    <source>
        <strain evidence="7 8">YBJ-36</strain>
    </source>
</reference>
<keyword evidence="3 6" id="KW-0812">Transmembrane</keyword>
<evidence type="ECO:0000313" key="8">
    <source>
        <dbReference type="Proteomes" id="UP000282759"/>
    </source>
</evidence>
<keyword evidence="5 6" id="KW-0472">Membrane</keyword>
<feature type="transmembrane region" description="Helical" evidence="6">
    <location>
        <begin position="36"/>
        <end position="61"/>
    </location>
</feature>
<evidence type="ECO:0000256" key="4">
    <source>
        <dbReference type="ARBA" id="ARBA00022989"/>
    </source>
</evidence>
<dbReference type="OrthoDB" id="9770047at2"/>
<evidence type="ECO:0000256" key="1">
    <source>
        <dbReference type="ARBA" id="ARBA00004141"/>
    </source>
</evidence>
<feature type="transmembrane region" description="Helical" evidence="6">
    <location>
        <begin position="82"/>
        <end position="104"/>
    </location>
</feature>
<dbReference type="RefSeq" id="WP_127707657.1">
    <property type="nucleotide sequence ID" value="NZ_SACK01000010.1"/>
</dbReference>
<dbReference type="Proteomes" id="UP000282759">
    <property type="component" value="Unassembled WGS sequence"/>
</dbReference>
<proteinExistence type="inferred from homology"/>
<comment type="similarity">
    <text evidence="2">Belongs to the TMEM19 family.</text>
</comment>
<keyword evidence="8" id="KW-1185">Reference proteome</keyword>